<dbReference type="Pfam" id="PF01554">
    <property type="entry name" value="MatE"/>
    <property type="match status" value="1"/>
</dbReference>
<organism evidence="7 8">
    <name type="scientific">Paractinoplanes aksuensis</name>
    <dbReference type="NCBI Taxonomy" id="2939490"/>
    <lineage>
        <taxon>Bacteria</taxon>
        <taxon>Bacillati</taxon>
        <taxon>Actinomycetota</taxon>
        <taxon>Actinomycetes</taxon>
        <taxon>Micromonosporales</taxon>
        <taxon>Micromonosporaceae</taxon>
        <taxon>Paractinoplanes</taxon>
    </lineage>
</organism>
<keyword evidence="6" id="KW-0472">Membrane</keyword>
<feature type="transmembrane region" description="Helical" evidence="6">
    <location>
        <begin position="301"/>
        <end position="326"/>
    </location>
</feature>
<comment type="similarity">
    <text evidence="2">Belongs to the multi antimicrobial extrusion (MATE) (TC 2.A.66.1) family.</text>
</comment>
<dbReference type="Proteomes" id="UP001523369">
    <property type="component" value="Unassembled WGS sequence"/>
</dbReference>
<evidence type="ECO:0000313" key="8">
    <source>
        <dbReference type="Proteomes" id="UP001523369"/>
    </source>
</evidence>
<evidence type="ECO:0000256" key="2">
    <source>
        <dbReference type="ARBA" id="ARBA00010199"/>
    </source>
</evidence>
<feature type="transmembrane region" description="Helical" evidence="6">
    <location>
        <begin position="346"/>
        <end position="367"/>
    </location>
</feature>
<accession>A0ABT1E193</accession>
<keyword evidence="8" id="KW-1185">Reference proteome</keyword>
<feature type="transmembrane region" description="Helical" evidence="6">
    <location>
        <begin position="184"/>
        <end position="202"/>
    </location>
</feature>
<feature type="transmembrane region" description="Helical" evidence="6">
    <location>
        <begin position="83"/>
        <end position="104"/>
    </location>
</feature>
<dbReference type="InterPro" id="IPR002528">
    <property type="entry name" value="MATE_fam"/>
</dbReference>
<evidence type="ECO:0000256" key="1">
    <source>
        <dbReference type="ARBA" id="ARBA00003408"/>
    </source>
</evidence>
<feature type="transmembrane region" description="Helical" evidence="6">
    <location>
        <begin position="398"/>
        <end position="419"/>
    </location>
</feature>
<dbReference type="CDD" id="cd12082">
    <property type="entry name" value="MATE_like"/>
    <property type="match status" value="1"/>
</dbReference>
<evidence type="ECO:0000313" key="7">
    <source>
        <dbReference type="EMBL" id="MCO8276887.1"/>
    </source>
</evidence>
<feature type="transmembrane region" description="Helical" evidence="6">
    <location>
        <begin position="124"/>
        <end position="147"/>
    </location>
</feature>
<evidence type="ECO:0000256" key="5">
    <source>
        <dbReference type="ARBA" id="ARBA00031636"/>
    </source>
</evidence>
<protein>
    <recommendedName>
        <fullName evidence="3">Probable multidrug resistance protein NorM</fullName>
    </recommendedName>
    <alternativeName>
        <fullName evidence="5">Multidrug-efflux transporter</fullName>
    </alternativeName>
</protein>
<comment type="function">
    <text evidence="1">Multidrug efflux pump.</text>
</comment>
<feature type="transmembrane region" description="Helical" evidence="6">
    <location>
        <begin position="223"/>
        <end position="249"/>
    </location>
</feature>
<sequence>MRSLPYPAVVRTAFPLYVTTLVASAGALVNTATLGRHATSALAAFAVAMAVYVPVVATVTGVMRGMMPYVSRHDNDHRRLGSLLGNGLWLSYTIGGLGALAVLGTPHLAEAIDVTAPTIRGLGALPILLALAVVAQSVGASAGSTLVTLGRGRTVMRSGLISTAATVGLSLLLVPALGVVGAGTAMVVAAIAYAGQVQLALRKFTGLRRTIRPGRPDHTEITLIARTGLPMAGTVLVKFAVLGVLTFAAARLGTGPAAVHGVAESLVNIIYAVAVSVGQAVVPMIGRSLRDGDAAGARRGAGAGAVVALLWVGLLSGLTIVAGGWIVPLFSSDAALQHDIRAMLPLVAFAVLTDAAQAVYGFGLLGLSRTMPGFVSTAVFFGLLCLLAVPVADAGGLTALWAALGLANLAQAISKAYFFHRATRPSLARKTP</sequence>
<dbReference type="InterPro" id="IPR050222">
    <property type="entry name" value="MATE_MdtK"/>
</dbReference>
<feature type="transmembrane region" description="Helical" evidence="6">
    <location>
        <begin position="269"/>
        <end position="289"/>
    </location>
</feature>
<feature type="transmembrane region" description="Helical" evidence="6">
    <location>
        <begin position="12"/>
        <end position="29"/>
    </location>
</feature>
<keyword evidence="6" id="KW-0812">Transmembrane</keyword>
<feature type="transmembrane region" description="Helical" evidence="6">
    <location>
        <begin position="41"/>
        <end position="62"/>
    </location>
</feature>
<keyword evidence="6" id="KW-1133">Transmembrane helix</keyword>
<proteinExistence type="inferred from homology"/>
<reference evidence="7 8" key="1">
    <citation type="submission" date="2022-06" db="EMBL/GenBank/DDBJ databases">
        <title>New Species of the Genus Actinoplanes, ActinopZanes ferrugineus.</title>
        <authorList>
            <person name="Ding P."/>
        </authorList>
    </citation>
    <scope>NUCLEOTIDE SEQUENCE [LARGE SCALE GENOMIC DNA]</scope>
    <source>
        <strain evidence="7 8">TRM88003</strain>
    </source>
</reference>
<evidence type="ECO:0000256" key="4">
    <source>
        <dbReference type="ARBA" id="ARBA00022448"/>
    </source>
</evidence>
<comment type="caution">
    <text evidence="7">The sequence shown here is derived from an EMBL/GenBank/DDBJ whole genome shotgun (WGS) entry which is preliminary data.</text>
</comment>
<evidence type="ECO:0000256" key="3">
    <source>
        <dbReference type="ARBA" id="ARBA00020268"/>
    </source>
</evidence>
<dbReference type="RefSeq" id="WP_253242908.1">
    <property type="nucleotide sequence ID" value="NZ_JAMYJR010000051.1"/>
</dbReference>
<keyword evidence="4" id="KW-0813">Transport</keyword>
<evidence type="ECO:0000256" key="6">
    <source>
        <dbReference type="SAM" id="Phobius"/>
    </source>
</evidence>
<dbReference type="EMBL" id="JAMYJR010000051">
    <property type="protein sequence ID" value="MCO8276887.1"/>
    <property type="molecule type" value="Genomic_DNA"/>
</dbReference>
<feature type="transmembrane region" description="Helical" evidence="6">
    <location>
        <begin position="374"/>
        <end position="392"/>
    </location>
</feature>
<dbReference type="PANTHER" id="PTHR43298:SF2">
    <property type="entry name" value="FMN_FAD EXPORTER YEEO-RELATED"/>
    <property type="match status" value="1"/>
</dbReference>
<dbReference type="PANTHER" id="PTHR43298">
    <property type="entry name" value="MULTIDRUG RESISTANCE PROTEIN NORM-RELATED"/>
    <property type="match status" value="1"/>
</dbReference>
<gene>
    <name evidence="7" type="ORF">M1L60_40535</name>
</gene>
<feature type="transmembrane region" description="Helical" evidence="6">
    <location>
        <begin position="159"/>
        <end position="178"/>
    </location>
</feature>
<name>A0ABT1E193_9ACTN</name>